<evidence type="ECO:0000256" key="1">
    <source>
        <dbReference type="SAM" id="MobiDB-lite"/>
    </source>
</evidence>
<keyword evidence="3" id="KW-1185">Reference proteome</keyword>
<comment type="caution">
    <text evidence="2">The sequence shown here is derived from an EMBL/GenBank/DDBJ whole genome shotgun (WGS) entry which is preliminary data.</text>
</comment>
<protein>
    <submittedName>
        <fullName evidence="2">Uncharacterized protein</fullName>
    </submittedName>
</protein>
<evidence type="ECO:0000313" key="2">
    <source>
        <dbReference type="EMBL" id="KAK2599571.1"/>
    </source>
</evidence>
<gene>
    <name evidence="2" type="ORF">N8I77_011312</name>
</gene>
<organism evidence="2 3">
    <name type="scientific">Phomopsis amygdali</name>
    <name type="common">Fusicoccum amygdali</name>
    <dbReference type="NCBI Taxonomy" id="1214568"/>
    <lineage>
        <taxon>Eukaryota</taxon>
        <taxon>Fungi</taxon>
        <taxon>Dikarya</taxon>
        <taxon>Ascomycota</taxon>
        <taxon>Pezizomycotina</taxon>
        <taxon>Sordariomycetes</taxon>
        <taxon>Sordariomycetidae</taxon>
        <taxon>Diaporthales</taxon>
        <taxon>Diaporthaceae</taxon>
        <taxon>Diaporthe</taxon>
    </lineage>
</organism>
<evidence type="ECO:0000313" key="3">
    <source>
        <dbReference type="Proteomes" id="UP001265746"/>
    </source>
</evidence>
<feature type="compositionally biased region" description="Basic and acidic residues" evidence="1">
    <location>
        <begin position="57"/>
        <end position="70"/>
    </location>
</feature>
<reference evidence="2" key="1">
    <citation type="submission" date="2023-06" db="EMBL/GenBank/DDBJ databases">
        <authorList>
            <person name="Noh H."/>
        </authorList>
    </citation>
    <scope>NUCLEOTIDE SEQUENCE</scope>
    <source>
        <strain evidence="2">DUCC20226</strain>
    </source>
</reference>
<dbReference type="Proteomes" id="UP001265746">
    <property type="component" value="Unassembled WGS sequence"/>
</dbReference>
<feature type="region of interest" description="Disordered" evidence="1">
    <location>
        <begin position="50"/>
        <end position="74"/>
    </location>
</feature>
<sequence>MISSVSSFQSFLSDDSYLEKLKPVDVGFAEMLTEIRAIDTNRSILVERKLQSHTQKRRDQADLSPREDWTSRQTSEYQAYKDMVKSLAAANKKAVASSNIAKVQDDEASCRKALADQQARSTAAIRAAEARLGFMTRYPNAYSTPSHANHIKAVEDNLNSAKLAQREVKDLLKSKH</sequence>
<dbReference type="AlphaFoldDB" id="A0AAD9VYI5"/>
<name>A0AAD9VYI5_PHOAM</name>
<proteinExistence type="predicted"/>
<accession>A0AAD9VYI5</accession>
<dbReference type="EMBL" id="JAUJFL010000007">
    <property type="protein sequence ID" value="KAK2599571.1"/>
    <property type="molecule type" value="Genomic_DNA"/>
</dbReference>